<comment type="subcellular location">
    <subcellularLocation>
        <location evidence="1">Nucleus</location>
    </subcellularLocation>
</comment>
<accession>A0AA86SA74</accession>
<evidence type="ECO:0000256" key="1">
    <source>
        <dbReference type="ARBA" id="ARBA00004123"/>
    </source>
</evidence>
<evidence type="ECO:0000256" key="4">
    <source>
        <dbReference type="ARBA" id="ARBA00023125"/>
    </source>
</evidence>
<feature type="domain" description="HTH myb-type" evidence="7">
    <location>
        <begin position="156"/>
        <end position="211"/>
    </location>
</feature>
<feature type="domain" description="HTH myb-type" evidence="7">
    <location>
        <begin position="212"/>
        <end position="262"/>
    </location>
</feature>
<dbReference type="PROSITE" id="PS51294">
    <property type="entry name" value="HTH_MYB"/>
    <property type="match status" value="2"/>
</dbReference>
<evidence type="ECO:0000256" key="2">
    <source>
        <dbReference type="ARBA" id="ARBA00022737"/>
    </source>
</evidence>
<evidence type="ECO:0000256" key="5">
    <source>
        <dbReference type="ARBA" id="ARBA00023242"/>
    </source>
</evidence>
<dbReference type="FunFam" id="1.10.10.60:FF:000010">
    <property type="entry name" value="Transcriptional activator Myb isoform A"/>
    <property type="match status" value="1"/>
</dbReference>
<dbReference type="CDD" id="cd00167">
    <property type="entry name" value="SANT"/>
    <property type="match status" value="2"/>
</dbReference>
<dbReference type="AlphaFoldDB" id="A0AA86SA74"/>
<dbReference type="Proteomes" id="UP001189624">
    <property type="component" value="Chromosome 4"/>
</dbReference>
<protein>
    <submittedName>
        <fullName evidence="8">Uncharacterized protein</fullName>
    </submittedName>
</protein>
<evidence type="ECO:0000313" key="8">
    <source>
        <dbReference type="EMBL" id="CAJ1949162.1"/>
    </source>
</evidence>
<evidence type="ECO:0000313" key="9">
    <source>
        <dbReference type="Proteomes" id="UP001189624"/>
    </source>
</evidence>
<evidence type="ECO:0000259" key="6">
    <source>
        <dbReference type="PROSITE" id="PS50090"/>
    </source>
</evidence>
<keyword evidence="2" id="KW-0677">Repeat</keyword>
<dbReference type="InterPro" id="IPR017930">
    <property type="entry name" value="Myb_dom"/>
</dbReference>
<dbReference type="PROSITE" id="PS50090">
    <property type="entry name" value="MYB_LIKE"/>
    <property type="match status" value="2"/>
</dbReference>
<reference evidence="8" key="1">
    <citation type="submission" date="2023-10" db="EMBL/GenBank/DDBJ databases">
        <authorList>
            <person name="Domelevo Entfellner J.-B."/>
        </authorList>
    </citation>
    <scope>NUCLEOTIDE SEQUENCE</scope>
</reference>
<name>A0AA86SA74_9FABA</name>
<keyword evidence="9" id="KW-1185">Reference proteome</keyword>
<dbReference type="InterPro" id="IPR001005">
    <property type="entry name" value="SANT/Myb"/>
</dbReference>
<dbReference type="SMART" id="SM00717">
    <property type="entry name" value="SANT"/>
    <property type="match status" value="2"/>
</dbReference>
<dbReference type="InterPro" id="IPR050560">
    <property type="entry name" value="MYB_TF"/>
</dbReference>
<dbReference type="Gene3D" id="1.10.10.60">
    <property type="entry name" value="Homeodomain-like"/>
    <property type="match status" value="2"/>
</dbReference>
<keyword evidence="4" id="KW-0238">DNA-binding</keyword>
<keyword evidence="3" id="KW-0804">Transcription</keyword>
<dbReference type="GO" id="GO:0000981">
    <property type="term" value="F:DNA-binding transcription factor activity, RNA polymerase II-specific"/>
    <property type="evidence" value="ECO:0007669"/>
    <property type="project" value="TreeGrafter"/>
</dbReference>
<dbReference type="PANTHER" id="PTHR45614">
    <property type="entry name" value="MYB PROTEIN-RELATED"/>
    <property type="match status" value="1"/>
</dbReference>
<organism evidence="8 9">
    <name type="scientific">Sphenostylis stenocarpa</name>
    <dbReference type="NCBI Taxonomy" id="92480"/>
    <lineage>
        <taxon>Eukaryota</taxon>
        <taxon>Viridiplantae</taxon>
        <taxon>Streptophyta</taxon>
        <taxon>Embryophyta</taxon>
        <taxon>Tracheophyta</taxon>
        <taxon>Spermatophyta</taxon>
        <taxon>Magnoliopsida</taxon>
        <taxon>eudicotyledons</taxon>
        <taxon>Gunneridae</taxon>
        <taxon>Pentapetalae</taxon>
        <taxon>rosids</taxon>
        <taxon>fabids</taxon>
        <taxon>Fabales</taxon>
        <taxon>Fabaceae</taxon>
        <taxon>Papilionoideae</taxon>
        <taxon>50 kb inversion clade</taxon>
        <taxon>NPAAA clade</taxon>
        <taxon>indigoferoid/millettioid clade</taxon>
        <taxon>Phaseoleae</taxon>
        <taxon>Sphenostylis</taxon>
    </lineage>
</organism>
<dbReference type="EMBL" id="OY731401">
    <property type="protein sequence ID" value="CAJ1949162.1"/>
    <property type="molecule type" value="Genomic_DNA"/>
</dbReference>
<dbReference type="GO" id="GO:0005634">
    <property type="term" value="C:nucleus"/>
    <property type="evidence" value="ECO:0007669"/>
    <property type="project" value="UniProtKB-SubCell"/>
</dbReference>
<dbReference type="Pfam" id="PF13921">
    <property type="entry name" value="Myb_DNA-bind_6"/>
    <property type="match status" value="1"/>
</dbReference>
<proteinExistence type="predicted"/>
<dbReference type="InterPro" id="IPR009057">
    <property type="entry name" value="Homeodomain-like_sf"/>
</dbReference>
<dbReference type="PANTHER" id="PTHR45614:SF285">
    <property type="entry name" value="TRANSCRIPTION FACTOR MYB98"/>
    <property type="match status" value="1"/>
</dbReference>
<dbReference type="Gramene" id="rna-AYBTSS11_LOCUS13583">
    <property type="protein sequence ID" value="CAJ1949162.1"/>
    <property type="gene ID" value="gene-AYBTSS11_LOCUS13583"/>
</dbReference>
<keyword evidence="5" id="KW-0539">Nucleus</keyword>
<gene>
    <name evidence="8" type="ORF">AYBTSS11_LOCUS13583</name>
</gene>
<evidence type="ECO:0000259" key="7">
    <source>
        <dbReference type="PROSITE" id="PS51294"/>
    </source>
</evidence>
<sequence length="367" mass="41676">MFPSQSSILIPPPQPMMFHPNQAFHHFQDQMMNAPTHNPPFVMEGPSNPITNPIYGNGISNPSLGDGSSLRGFVNSHQPVMLAPKNNNKMEALYDHHKGKVIWDFSQKTMVQPFEASSSKSPSPFCFSNEYGVGMNEFHRVTDQSVEVEKATNNVNDNIIKGQWTSEEDSALVELVNQFGPKKWSQIAKLMCGRIGKQCRERWHNHLRPNIRKDSWTLEEDMILIKAHQEFGNRWSEIAKRLPGRTENTIKNHWNGTKRRQSYKTYNKNKTSPYEGSMLRAYVKRVTATEEATKVLKKPITKKNKKVLRSNGLAPFLMYTRCTNEVFIGSSSNHAPMQVNSNNVAGYYGANGKDATNKGMNQINAKF</sequence>
<dbReference type="SUPFAM" id="SSF46689">
    <property type="entry name" value="Homeodomain-like"/>
    <property type="match status" value="1"/>
</dbReference>
<evidence type="ECO:0000256" key="3">
    <source>
        <dbReference type="ARBA" id="ARBA00023015"/>
    </source>
</evidence>
<dbReference type="GO" id="GO:0000978">
    <property type="term" value="F:RNA polymerase II cis-regulatory region sequence-specific DNA binding"/>
    <property type="evidence" value="ECO:0007669"/>
    <property type="project" value="TreeGrafter"/>
</dbReference>
<feature type="domain" description="Myb-like" evidence="6">
    <location>
        <begin position="208"/>
        <end position="258"/>
    </location>
</feature>
<keyword evidence="3" id="KW-0805">Transcription regulation</keyword>
<feature type="domain" description="Myb-like" evidence="6">
    <location>
        <begin position="156"/>
        <end position="207"/>
    </location>
</feature>